<dbReference type="Proteomes" id="UP001142055">
    <property type="component" value="Chromosome 2"/>
</dbReference>
<dbReference type="OMA" id="HWDQEHR"/>
<dbReference type="PANTHER" id="PTHR21385:SF0">
    <property type="entry name" value="RE51073P"/>
    <property type="match status" value="1"/>
</dbReference>
<gene>
    <name evidence="4" type="ORF">RDWZM_006303</name>
</gene>
<feature type="compositionally biased region" description="Polar residues" evidence="1">
    <location>
        <begin position="491"/>
        <end position="502"/>
    </location>
</feature>
<name>A0A9Q0RN90_BLOTA</name>
<evidence type="ECO:0000313" key="4">
    <source>
        <dbReference type="EMBL" id="KAJ6220491.1"/>
    </source>
</evidence>
<evidence type="ECO:0000313" key="5">
    <source>
        <dbReference type="Proteomes" id="UP001142055"/>
    </source>
</evidence>
<dbReference type="EMBL" id="JAPWDV010000002">
    <property type="protein sequence ID" value="KAJ6220491.1"/>
    <property type="molecule type" value="Genomic_DNA"/>
</dbReference>
<feature type="transmembrane region" description="Helical" evidence="2">
    <location>
        <begin position="234"/>
        <end position="255"/>
    </location>
</feature>
<dbReference type="InterPro" id="IPR013087">
    <property type="entry name" value="Znf_C2H2_type"/>
</dbReference>
<proteinExistence type="predicted"/>
<reference evidence="4" key="1">
    <citation type="submission" date="2022-12" db="EMBL/GenBank/DDBJ databases">
        <title>Genome assemblies of Blomia tropicalis.</title>
        <authorList>
            <person name="Cui Y."/>
        </authorList>
    </citation>
    <scope>NUCLEOTIDE SEQUENCE</scope>
    <source>
        <tissue evidence="4">Adult mites</tissue>
    </source>
</reference>
<feature type="region of interest" description="Disordered" evidence="1">
    <location>
        <begin position="491"/>
        <end position="539"/>
    </location>
</feature>
<comment type="caution">
    <text evidence="4">The sequence shown here is derived from an EMBL/GenBank/DDBJ whole genome shotgun (WGS) entry which is preliminary data.</text>
</comment>
<sequence length="628" mass="72238">MLTVITWNQDLRKLHQCSRENSTIVREVIVKKLMPIFEQHQVAISNECPFHPDRDYLWWPIGDDDRHLGSGWCPFCGFDFMCSDRLTAHWDQEHRETQQETYRDDLVCLADYCDIFRCDVLIRKRRQYKRTSTSNFMGYLRFAENVEYAHMDIQDSAGFVCDPQKMNQLESSCRNVVRQCTFSLKTNSSSSNVQQQQFALAEADLIKSLCSYLSCEHYNSDLFVDESSSRKVPITLFSLLAVILATGFCVCYYFIWTVIQRSMINLTVVESKAENGSKLEDKLNMSFGDNKESKGHNLINTDLDNRSKILTTQHSNGNKSGRFFQNIFEFNQDKNEDTFEFNDFNNGNSADYERKLRSISSIIEEEDEEKGEDDVESDRDLSFNSYPIVNQKYSRKECNRGPLFSDKRIHTNRPNPISNMSTSAANIHSSSSGCKVTKGPSKKQIQEIFLQDLPMKIHHKYIQPVKYSYSDRGYPCYSGPSVEISPNMGNKSRSFSHSQLRNPHNYVRNVPRNRMPQRQDSIEEEWEQKSDNSHSSISIKSSYSASKLAHFNDGRCKQIQCQQPHQHYQQRSRPTMCSSMSYSGVGDSSTYQFGLSSGSNSNASLASRASDGSRKTANSGQGHRYIKR</sequence>
<dbReference type="AlphaFoldDB" id="A0A9Q0RN90"/>
<keyword evidence="2" id="KW-1133">Transmembrane helix</keyword>
<feature type="region of interest" description="Disordered" evidence="1">
    <location>
        <begin position="595"/>
        <end position="628"/>
    </location>
</feature>
<accession>A0A9Q0RN90</accession>
<evidence type="ECO:0000256" key="2">
    <source>
        <dbReference type="SAM" id="Phobius"/>
    </source>
</evidence>
<evidence type="ECO:0000259" key="3">
    <source>
        <dbReference type="PROSITE" id="PS00028"/>
    </source>
</evidence>
<dbReference type="PANTHER" id="PTHR21385">
    <property type="entry name" value="ZINC FINGER PROTEIN-RELATED"/>
    <property type="match status" value="1"/>
</dbReference>
<feature type="compositionally biased region" description="Low complexity" evidence="1">
    <location>
        <begin position="595"/>
        <end position="607"/>
    </location>
</feature>
<evidence type="ECO:0000256" key="1">
    <source>
        <dbReference type="SAM" id="MobiDB-lite"/>
    </source>
</evidence>
<keyword evidence="2" id="KW-0472">Membrane</keyword>
<organism evidence="4 5">
    <name type="scientific">Blomia tropicalis</name>
    <name type="common">Mite</name>
    <dbReference type="NCBI Taxonomy" id="40697"/>
    <lineage>
        <taxon>Eukaryota</taxon>
        <taxon>Metazoa</taxon>
        <taxon>Ecdysozoa</taxon>
        <taxon>Arthropoda</taxon>
        <taxon>Chelicerata</taxon>
        <taxon>Arachnida</taxon>
        <taxon>Acari</taxon>
        <taxon>Acariformes</taxon>
        <taxon>Sarcoptiformes</taxon>
        <taxon>Astigmata</taxon>
        <taxon>Glycyphagoidea</taxon>
        <taxon>Echimyopodidae</taxon>
        <taxon>Blomia</taxon>
    </lineage>
</organism>
<keyword evidence="5" id="KW-1185">Reference proteome</keyword>
<keyword evidence="2" id="KW-0812">Transmembrane</keyword>
<dbReference type="PROSITE" id="PS00028">
    <property type="entry name" value="ZINC_FINGER_C2H2_1"/>
    <property type="match status" value="1"/>
</dbReference>
<protein>
    <recommendedName>
        <fullName evidence="3">C2H2-type domain-containing protein</fullName>
    </recommendedName>
</protein>
<feature type="domain" description="C2H2-type" evidence="3">
    <location>
        <begin position="73"/>
        <end position="94"/>
    </location>
</feature>